<organism evidence="10 11">
    <name type="scientific">Aegilops tauschii subsp. strangulata</name>
    <name type="common">Goatgrass</name>
    <dbReference type="NCBI Taxonomy" id="200361"/>
    <lineage>
        <taxon>Eukaryota</taxon>
        <taxon>Viridiplantae</taxon>
        <taxon>Streptophyta</taxon>
        <taxon>Embryophyta</taxon>
        <taxon>Tracheophyta</taxon>
        <taxon>Spermatophyta</taxon>
        <taxon>Magnoliopsida</taxon>
        <taxon>Liliopsida</taxon>
        <taxon>Poales</taxon>
        <taxon>Poaceae</taxon>
        <taxon>BOP clade</taxon>
        <taxon>Pooideae</taxon>
        <taxon>Triticodae</taxon>
        <taxon>Triticeae</taxon>
        <taxon>Triticinae</taxon>
        <taxon>Aegilops</taxon>
    </lineage>
</organism>
<reference evidence="10" key="3">
    <citation type="journal article" date="2017" name="Nature">
        <title>Genome sequence of the progenitor of the wheat D genome Aegilops tauschii.</title>
        <authorList>
            <person name="Luo M.C."/>
            <person name="Gu Y.Q."/>
            <person name="Puiu D."/>
            <person name="Wang H."/>
            <person name="Twardziok S.O."/>
            <person name="Deal K.R."/>
            <person name="Huo N."/>
            <person name="Zhu T."/>
            <person name="Wang L."/>
            <person name="Wang Y."/>
            <person name="McGuire P.E."/>
            <person name="Liu S."/>
            <person name="Long H."/>
            <person name="Ramasamy R.K."/>
            <person name="Rodriguez J.C."/>
            <person name="Van S.L."/>
            <person name="Yuan L."/>
            <person name="Wang Z."/>
            <person name="Xia Z."/>
            <person name="Xiao L."/>
            <person name="Anderson O.D."/>
            <person name="Ouyang S."/>
            <person name="Liang Y."/>
            <person name="Zimin A.V."/>
            <person name="Pertea G."/>
            <person name="Qi P."/>
            <person name="Bennetzen J.L."/>
            <person name="Dai X."/>
            <person name="Dawson M.W."/>
            <person name="Muller H.G."/>
            <person name="Kugler K."/>
            <person name="Rivarola-Duarte L."/>
            <person name="Spannagl M."/>
            <person name="Mayer K.F.X."/>
            <person name="Lu F.H."/>
            <person name="Bevan M.W."/>
            <person name="Leroy P."/>
            <person name="Li P."/>
            <person name="You F.M."/>
            <person name="Sun Q."/>
            <person name="Liu Z."/>
            <person name="Lyons E."/>
            <person name="Wicker T."/>
            <person name="Salzberg S.L."/>
            <person name="Devos K.M."/>
            <person name="Dvorak J."/>
        </authorList>
    </citation>
    <scope>NUCLEOTIDE SEQUENCE [LARGE SCALE GENOMIC DNA]</scope>
    <source>
        <strain evidence="10">cv. AL8/78</strain>
    </source>
</reference>
<evidence type="ECO:0000256" key="2">
    <source>
        <dbReference type="ARBA" id="ARBA00022737"/>
    </source>
</evidence>
<feature type="compositionally biased region" description="Pro residues" evidence="8">
    <location>
        <begin position="1"/>
        <end position="10"/>
    </location>
</feature>
<evidence type="ECO:0000256" key="3">
    <source>
        <dbReference type="ARBA" id="ARBA00022771"/>
    </source>
</evidence>
<dbReference type="PROSITE" id="PS50103">
    <property type="entry name" value="ZF_C3H1"/>
    <property type="match status" value="1"/>
</dbReference>
<feature type="repeat" description="ANK" evidence="6">
    <location>
        <begin position="189"/>
        <end position="224"/>
    </location>
</feature>
<dbReference type="Pfam" id="PF25512">
    <property type="entry name" value="zf-CCCH_AtC3H23"/>
    <property type="match status" value="1"/>
</dbReference>
<dbReference type="InterPro" id="IPR036770">
    <property type="entry name" value="Ankyrin_rpt-contain_sf"/>
</dbReference>
<evidence type="ECO:0000256" key="5">
    <source>
        <dbReference type="ARBA" id="ARBA00023125"/>
    </source>
</evidence>
<dbReference type="SMART" id="SM00356">
    <property type="entry name" value="ZnF_C3H1"/>
    <property type="match status" value="2"/>
</dbReference>
<feature type="region of interest" description="Disordered" evidence="8">
    <location>
        <begin position="1"/>
        <end position="32"/>
    </location>
</feature>
<feature type="compositionally biased region" description="Low complexity" evidence="8">
    <location>
        <begin position="11"/>
        <end position="29"/>
    </location>
</feature>
<dbReference type="AlphaFoldDB" id="A0A452XUV4"/>
<proteinExistence type="predicted"/>
<dbReference type="EnsemblPlants" id="AET1Gv20176300.1">
    <property type="protein sequence ID" value="AET1Gv20176300.1"/>
    <property type="gene ID" value="AET1Gv20176300"/>
</dbReference>
<feature type="region of interest" description="Disordered" evidence="8">
    <location>
        <begin position="473"/>
        <end position="500"/>
    </location>
</feature>
<keyword evidence="5" id="KW-0238">DNA-binding</keyword>
<reference evidence="11" key="2">
    <citation type="journal article" date="2017" name="Nat. Plants">
        <title>The Aegilops tauschii genome reveals multiple impacts of transposons.</title>
        <authorList>
            <person name="Zhao G."/>
            <person name="Zou C."/>
            <person name="Li K."/>
            <person name="Wang K."/>
            <person name="Li T."/>
            <person name="Gao L."/>
            <person name="Zhang X."/>
            <person name="Wang H."/>
            <person name="Yang Z."/>
            <person name="Liu X."/>
            <person name="Jiang W."/>
            <person name="Mao L."/>
            <person name="Kong X."/>
            <person name="Jiao Y."/>
            <person name="Jia J."/>
        </authorList>
    </citation>
    <scope>NUCLEOTIDE SEQUENCE [LARGE SCALE GENOMIC DNA]</scope>
    <source>
        <strain evidence="11">cv. AL8/78</strain>
    </source>
</reference>
<dbReference type="GO" id="GO:0010468">
    <property type="term" value="P:regulation of gene expression"/>
    <property type="evidence" value="ECO:0007669"/>
    <property type="project" value="UniProtKB-ARBA"/>
</dbReference>
<keyword evidence="3 7" id="KW-0863">Zinc-finger</keyword>
<evidence type="ECO:0000313" key="11">
    <source>
        <dbReference type="Proteomes" id="UP000015105"/>
    </source>
</evidence>
<keyword evidence="4 7" id="KW-0862">Zinc</keyword>
<dbReference type="FunFam" id="3.30.1370.210:FF:000009">
    <property type="entry name" value="Zinc finger CCCH domain-containing protein 66"/>
    <property type="match status" value="1"/>
</dbReference>
<reference evidence="10" key="5">
    <citation type="journal article" date="2021" name="G3 (Bethesda)">
        <title>Aegilops tauschii genome assembly Aet v5.0 features greater sequence contiguity and improved annotation.</title>
        <authorList>
            <person name="Wang L."/>
            <person name="Zhu T."/>
            <person name="Rodriguez J.C."/>
            <person name="Deal K.R."/>
            <person name="Dubcovsky J."/>
            <person name="McGuire P.E."/>
            <person name="Lux T."/>
            <person name="Spannagl M."/>
            <person name="Mayer K.F.X."/>
            <person name="Baldrich P."/>
            <person name="Meyers B.C."/>
            <person name="Huo N."/>
            <person name="Gu Y.Q."/>
            <person name="Zhou H."/>
            <person name="Devos K.M."/>
            <person name="Bennetzen J.L."/>
            <person name="Unver T."/>
            <person name="Budak H."/>
            <person name="Gulick P.J."/>
            <person name="Galiba G."/>
            <person name="Kalapos B."/>
            <person name="Nelson D.R."/>
            <person name="Li P."/>
            <person name="You F.M."/>
            <person name="Luo M.C."/>
            <person name="Dvorak J."/>
        </authorList>
    </citation>
    <scope>NUCLEOTIDE SEQUENCE [LARGE SCALE GENOMIC DNA]</scope>
    <source>
        <strain evidence="10">cv. AL8/78</strain>
    </source>
</reference>
<keyword evidence="2" id="KW-0677">Repeat</keyword>
<name>A0A452XUV4_AEGTS</name>
<evidence type="ECO:0000313" key="10">
    <source>
        <dbReference type="EnsemblPlants" id="AET1Gv20176300.1"/>
    </source>
</evidence>
<dbReference type="GO" id="GO:0008270">
    <property type="term" value="F:zinc ion binding"/>
    <property type="evidence" value="ECO:0007669"/>
    <property type="project" value="UniProtKB-KW"/>
</dbReference>
<evidence type="ECO:0000256" key="8">
    <source>
        <dbReference type="SAM" id="MobiDB-lite"/>
    </source>
</evidence>
<dbReference type="InterPro" id="IPR057444">
    <property type="entry name" value="Znf-CCCH_AtC3H23-like"/>
</dbReference>
<dbReference type="InterPro" id="IPR045234">
    <property type="entry name" value="Unkempt-like"/>
</dbReference>
<evidence type="ECO:0000256" key="6">
    <source>
        <dbReference type="PROSITE-ProRule" id="PRU00023"/>
    </source>
</evidence>
<dbReference type="Gramene" id="AET1Gv20176300.1">
    <property type="protein sequence ID" value="AET1Gv20176300.1"/>
    <property type="gene ID" value="AET1Gv20176300"/>
</dbReference>
<evidence type="ECO:0000256" key="7">
    <source>
        <dbReference type="PROSITE-ProRule" id="PRU00723"/>
    </source>
</evidence>
<keyword evidence="11" id="KW-1185">Reference proteome</keyword>
<dbReference type="Gene3D" id="3.30.1370.210">
    <property type="match status" value="1"/>
</dbReference>
<feature type="region of interest" description="Disordered" evidence="8">
    <location>
        <begin position="251"/>
        <end position="281"/>
    </location>
</feature>
<dbReference type="PANTHER" id="PTHR14493">
    <property type="entry name" value="UNKEMPT FAMILY MEMBER"/>
    <property type="match status" value="1"/>
</dbReference>
<dbReference type="PROSITE" id="PS50088">
    <property type="entry name" value="ANK_REPEAT"/>
    <property type="match status" value="1"/>
</dbReference>
<evidence type="ECO:0000256" key="1">
    <source>
        <dbReference type="ARBA" id="ARBA00022723"/>
    </source>
</evidence>
<dbReference type="PROSITE" id="PS50297">
    <property type="entry name" value="ANK_REP_REGION"/>
    <property type="match status" value="1"/>
</dbReference>
<dbReference type="SUPFAM" id="SSF48403">
    <property type="entry name" value="Ankyrin repeat"/>
    <property type="match status" value="1"/>
</dbReference>
<reference evidence="10" key="4">
    <citation type="submission" date="2019-03" db="UniProtKB">
        <authorList>
            <consortium name="EnsemblPlants"/>
        </authorList>
    </citation>
    <scope>IDENTIFICATION</scope>
</reference>
<feature type="region of interest" description="Disordered" evidence="8">
    <location>
        <begin position="82"/>
        <end position="101"/>
    </location>
</feature>
<feature type="compositionally biased region" description="Low complexity" evidence="8">
    <location>
        <begin position="251"/>
        <end position="272"/>
    </location>
</feature>
<dbReference type="GO" id="GO:0003677">
    <property type="term" value="F:DNA binding"/>
    <property type="evidence" value="ECO:0007669"/>
    <property type="project" value="UniProtKB-KW"/>
</dbReference>
<dbReference type="Proteomes" id="UP000015105">
    <property type="component" value="Chromosome 1D"/>
</dbReference>
<dbReference type="InterPro" id="IPR002110">
    <property type="entry name" value="Ankyrin_rpt"/>
</dbReference>
<feature type="zinc finger region" description="C3H1-type" evidence="7">
    <location>
        <begin position="337"/>
        <end position="365"/>
    </location>
</feature>
<dbReference type="InterPro" id="IPR000571">
    <property type="entry name" value="Znf_CCCH"/>
</dbReference>
<dbReference type="Gene3D" id="1.25.40.20">
    <property type="entry name" value="Ankyrin repeat-containing domain"/>
    <property type="match status" value="1"/>
</dbReference>
<dbReference type="Pfam" id="PF00642">
    <property type="entry name" value="zf-CCCH"/>
    <property type="match status" value="1"/>
</dbReference>
<keyword evidence="1 7" id="KW-0479">Metal-binding</keyword>
<protein>
    <recommendedName>
        <fullName evidence="9">C3H1-type domain-containing protein</fullName>
    </recommendedName>
</protein>
<dbReference type="PANTHER" id="PTHR14493:SF87">
    <property type="entry name" value="ZINC FINGER CCCH DOMAIN-CONTAINING PROTEIN 66"/>
    <property type="match status" value="1"/>
</dbReference>
<keyword evidence="6" id="KW-0040">ANK repeat</keyword>
<accession>A0A452XUV4</accession>
<reference evidence="11" key="1">
    <citation type="journal article" date="2014" name="Science">
        <title>Ancient hybridizations among the ancestral genomes of bread wheat.</title>
        <authorList>
            <consortium name="International Wheat Genome Sequencing Consortium,"/>
            <person name="Marcussen T."/>
            <person name="Sandve S.R."/>
            <person name="Heier L."/>
            <person name="Spannagl M."/>
            <person name="Pfeifer M."/>
            <person name="Jakobsen K.S."/>
            <person name="Wulff B.B."/>
            <person name="Steuernagel B."/>
            <person name="Mayer K.F."/>
            <person name="Olsen O.A."/>
        </authorList>
    </citation>
    <scope>NUCLEOTIDE SEQUENCE [LARGE SCALE GENOMIC DNA]</scope>
    <source>
        <strain evidence="11">cv. AL8/78</strain>
    </source>
</reference>
<evidence type="ECO:0000259" key="9">
    <source>
        <dbReference type="PROSITE" id="PS50103"/>
    </source>
</evidence>
<evidence type="ECO:0000256" key="4">
    <source>
        <dbReference type="ARBA" id="ARBA00022833"/>
    </source>
</evidence>
<sequence length="692" mass="73634">PLFPPPPPRASPSLHIPLLLPSTLPTSPTRSPPRFFPLLLSPSIKNVLEEEEPRKNRLSPALLTRTQRVSFESLLAADRPSSVMCSGPRKPSTPPPVAAAPKDPAAVASLLLELAAADDVVEFRRVVEEEKACLDAAGSWYGPSAVGLGRLAAESRTPAMVAALYGSTAVLAHALSVAPGEACRASGTDGATALHMAAAGGAANAVAATHLLLAAGASTEALSVSGLRAGDLLPRAAGVAEKPLRLLLKSPAVSPSSSPKKSASPPAAMVAAQEPRKEYPPDLTLPDLKSGLFSTDEFRMYSFKVKPCSRAYSHDWTECPFVHPGENARRRDPRRYSYSCVPCPEFRKGGSCRKGDGCEYAHGVFECWLHPAQYRTRLCKDEVGCARRICFFAHRRDELRSVNPSAVSVGMMQPVSPRSSPPNGMDMGMLNPAGWPSSPVSRLKTARELDFDLEMLALDQYQQKLFDKVSNSAHSPRASWGAPNSGLGSPHAAGSPARNMPDYTDLLGSIDPAMLSQLHALSLKQAGDMSPYSSMPDTQLHMPTSPMVGANNSFGLDHSMAKAIMTSRASAFAKRSQSFIDRGARAPAARSLMSPATTIGEPSMLTDWGSPSGGGNLDWGSPGGKLDWGVQGDELHKFRKSASFGFRGQSAMPAAAPATPAEPDVSWVNSLVKDGHTGDHFPQWLEQEQMVA</sequence>
<feature type="domain" description="C3H1-type" evidence="9">
    <location>
        <begin position="337"/>
        <end position="365"/>
    </location>
</feature>
<dbReference type="STRING" id="200361.A0A452XUV4"/>